<dbReference type="PROSITE" id="PS51360">
    <property type="entry name" value="PLUS3"/>
    <property type="match status" value="1"/>
</dbReference>
<feature type="region of interest" description="Disordered" evidence="5">
    <location>
        <begin position="357"/>
        <end position="399"/>
    </location>
</feature>
<evidence type="ECO:0000259" key="6">
    <source>
        <dbReference type="PROSITE" id="PS51360"/>
    </source>
</evidence>
<feature type="compositionally biased region" description="Basic and acidic residues" evidence="5">
    <location>
        <begin position="357"/>
        <end position="367"/>
    </location>
</feature>
<organism evidence="7">
    <name type="scientific">Lichtheimia ramosa</name>
    <dbReference type="NCBI Taxonomy" id="688394"/>
    <lineage>
        <taxon>Eukaryota</taxon>
        <taxon>Fungi</taxon>
        <taxon>Fungi incertae sedis</taxon>
        <taxon>Mucoromycota</taxon>
        <taxon>Mucoromycotina</taxon>
        <taxon>Mucoromycetes</taxon>
        <taxon>Mucorales</taxon>
        <taxon>Lichtheimiaceae</taxon>
        <taxon>Lichtheimia</taxon>
    </lineage>
</organism>
<dbReference type="GO" id="GO:0016593">
    <property type="term" value="C:Cdc73/Paf1 complex"/>
    <property type="evidence" value="ECO:0007669"/>
    <property type="project" value="TreeGrafter"/>
</dbReference>
<feature type="compositionally biased region" description="Acidic residues" evidence="5">
    <location>
        <begin position="141"/>
        <end position="150"/>
    </location>
</feature>
<dbReference type="GO" id="GO:1990269">
    <property type="term" value="F:RNA polymerase II C-terminal domain phosphoserine binding"/>
    <property type="evidence" value="ECO:0007669"/>
    <property type="project" value="TreeGrafter"/>
</dbReference>
<dbReference type="PANTHER" id="PTHR13115:SF8">
    <property type="entry name" value="RNA POLYMERASE-ASSOCIATED PROTEIN RTF1 HOMOLOG"/>
    <property type="match status" value="1"/>
</dbReference>
<sequence length="435" mass="50957">MSKEIDDLILELVDNGGGARSDDDDDGIDEYGPDLYKDEEDRRRLLALPEVERERILSERSEERQRNLERLEVRKLLNDGRREDTTRRSTRAKGSGTSRALNELTRRREEKHKSRSKRGRRSPTPERKRTRYSDESAGEASEIEEEDEYYAETKAKKRTPTLEEMQSIVLRRYQLEKWLYAPYFDRTVTDAYVRIYIGDDSKTRSSVYRLCKVIDIVDWHKTYKISESTACKKALLLKHGSAERAFTMDIVSNHSLSQQEYTRFINTLEAEHVSLPDIEEVEHKAKDIEKAATYVLSDKEVSEMIKRKQQVAGRTINASMEQAVLLSKLEHARSMQDDQMAQEIQRELDLLKEVLDSDKPKQTRNELPRVATEQSTQQVKVEREREREAQRHRNDMQQRMKKLKDMKDGIAPMVHYLPLYRKVADELGVHFSCNT</sequence>
<feature type="compositionally biased region" description="Basic and acidic residues" evidence="5">
    <location>
        <begin position="123"/>
        <end position="134"/>
    </location>
</feature>
<dbReference type="EMBL" id="LK023379">
    <property type="protein sequence ID" value="CDS13285.1"/>
    <property type="molecule type" value="Genomic_DNA"/>
</dbReference>
<feature type="region of interest" description="Disordered" evidence="5">
    <location>
        <begin position="80"/>
        <end position="152"/>
    </location>
</feature>
<dbReference type="Pfam" id="PF03126">
    <property type="entry name" value="Plus-3"/>
    <property type="match status" value="1"/>
</dbReference>
<feature type="compositionally biased region" description="Basic and acidic residues" evidence="5">
    <location>
        <begin position="380"/>
        <end position="399"/>
    </location>
</feature>
<evidence type="ECO:0000256" key="4">
    <source>
        <dbReference type="ARBA" id="ARBA00023242"/>
    </source>
</evidence>
<evidence type="ECO:0000256" key="5">
    <source>
        <dbReference type="SAM" id="MobiDB-lite"/>
    </source>
</evidence>
<dbReference type="PANTHER" id="PTHR13115">
    <property type="entry name" value="RNA POLYMERASE-ASSOCIATED PROTEIN RTF1 HOMOLOG"/>
    <property type="match status" value="1"/>
</dbReference>
<dbReference type="InterPro" id="IPR036128">
    <property type="entry name" value="Plus3-like_sf"/>
</dbReference>
<accession>A0A077X110</accession>
<proteinExistence type="predicted"/>
<dbReference type="AlphaFoldDB" id="A0A077X110"/>
<feature type="compositionally biased region" description="Acidic residues" evidence="5">
    <location>
        <begin position="22"/>
        <end position="32"/>
    </location>
</feature>
<feature type="domain" description="Plus3" evidence="6">
    <location>
        <begin position="159"/>
        <end position="293"/>
    </location>
</feature>
<gene>
    <name evidence="7" type="ORF">LRAMOSA05463</name>
</gene>
<dbReference type="InterPro" id="IPR004343">
    <property type="entry name" value="Plus-3_dom"/>
</dbReference>
<keyword evidence="4" id="KW-0539">Nucleus</keyword>
<evidence type="ECO:0000256" key="3">
    <source>
        <dbReference type="ARBA" id="ARBA00023163"/>
    </source>
</evidence>
<evidence type="ECO:0000313" key="7">
    <source>
        <dbReference type="EMBL" id="CDS13285.1"/>
    </source>
</evidence>
<comment type="subcellular location">
    <subcellularLocation>
        <location evidence="1">Nucleus</location>
    </subcellularLocation>
</comment>
<keyword evidence="2" id="KW-0805">Transcription regulation</keyword>
<protein>
    <recommendedName>
        <fullName evidence="6">Plus3 domain-containing protein</fullName>
    </recommendedName>
</protein>
<reference evidence="7" key="1">
    <citation type="journal article" date="2014" name="Genome Announc.">
        <title>De novo whole-genome sequence and genome annotation of Lichtheimia ramosa.</title>
        <authorList>
            <person name="Linde J."/>
            <person name="Schwartze V."/>
            <person name="Binder U."/>
            <person name="Lass-Florl C."/>
            <person name="Voigt K."/>
            <person name="Horn F."/>
        </authorList>
    </citation>
    <scope>NUCLEOTIDE SEQUENCE</scope>
    <source>
        <strain evidence="7">JMRC FSU:6197</strain>
    </source>
</reference>
<dbReference type="GO" id="GO:0003677">
    <property type="term" value="F:DNA binding"/>
    <property type="evidence" value="ECO:0007669"/>
    <property type="project" value="InterPro"/>
</dbReference>
<dbReference type="SUPFAM" id="SSF159042">
    <property type="entry name" value="Plus3-like"/>
    <property type="match status" value="1"/>
</dbReference>
<dbReference type="SMART" id="SM00719">
    <property type="entry name" value="Plus3"/>
    <property type="match status" value="1"/>
</dbReference>
<dbReference type="Gene3D" id="3.90.70.200">
    <property type="entry name" value="Plus-3 domain"/>
    <property type="match status" value="1"/>
</dbReference>
<dbReference type="OrthoDB" id="166375at2759"/>
<keyword evidence="3" id="KW-0804">Transcription</keyword>
<evidence type="ECO:0000256" key="1">
    <source>
        <dbReference type="ARBA" id="ARBA00004123"/>
    </source>
</evidence>
<name>A0A077X110_9FUNG</name>
<feature type="region of interest" description="Disordered" evidence="5">
    <location>
        <begin position="14"/>
        <end position="35"/>
    </location>
</feature>
<evidence type="ECO:0000256" key="2">
    <source>
        <dbReference type="ARBA" id="ARBA00023015"/>
    </source>
</evidence>